<evidence type="ECO:0000313" key="3">
    <source>
        <dbReference type="Proteomes" id="UP000075635"/>
    </source>
</evidence>
<evidence type="ECO:0000313" key="2">
    <source>
        <dbReference type="EMBL" id="KYF79074.1"/>
    </source>
</evidence>
<evidence type="ECO:0000256" key="1">
    <source>
        <dbReference type="SAM" id="MobiDB-lite"/>
    </source>
</evidence>
<dbReference type="Proteomes" id="UP000075635">
    <property type="component" value="Unassembled WGS sequence"/>
</dbReference>
<feature type="compositionally biased region" description="Low complexity" evidence="1">
    <location>
        <begin position="22"/>
        <end position="36"/>
    </location>
</feature>
<sequence length="124" mass="12213">MRHTFQRSMGILLAGVLGGAACGSSSREPPGASAPPGQQPATPPTASAAADDIVVGSDPCQSDADCVPVCGCHPAACVAKASAPACEEGRVCTQECRPGTMDCGGGCLCKEGRCAARLVNAPAL</sequence>
<accession>A0A150RFK0</accession>
<proteinExistence type="predicted"/>
<dbReference type="AlphaFoldDB" id="A0A150RFK0"/>
<dbReference type="EMBL" id="JEMB01002694">
    <property type="protein sequence ID" value="KYF79074.1"/>
    <property type="molecule type" value="Genomic_DNA"/>
</dbReference>
<protein>
    <submittedName>
        <fullName evidence="2">Uncharacterized protein</fullName>
    </submittedName>
</protein>
<dbReference type="PROSITE" id="PS51257">
    <property type="entry name" value="PROKAR_LIPOPROTEIN"/>
    <property type="match status" value="1"/>
</dbReference>
<reference evidence="2 3" key="1">
    <citation type="submission" date="2014-02" db="EMBL/GenBank/DDBJ databases">
        <title>The small core and large imbalanced accessory genome model reveals a collaborative survival strategy of Sorangium cellulosum strains in nature.</title>
        <authorList>
            <person name="Han K."/>
            <person name="Peng R."/>
            <person name="Blom J."/>
            <person name="Li Y.-Z."/>
        </authorList>
    </citation>
    <scope>NUCLEOTIDE SEQUENCE [LARGE SCALE GENOMIC DNA]</scope>
    <source>
        <strain evidence="2 3">So0011-07</strain>
    </source>
</reference>
<feature type="region of interest" description="Disordered" evidence="1">
    <location>
        <begin position="21"/>
        <end position="48"/>
    </location>
</feature>
<comment type="caution">
    <text evidence="2">The sequence shown here is derived from an EMBL/GenBank/DDBJ whole genome shotgun (WGS) entry which is preliminary data.</text>
</comment>
<organism evidence="2 3">
    <name type="scientific">Sorangium cellulosum</name>
    <name type="common">Polyangium cellulosum</name>
    <dbReference type="NCBI Taxonomy" id="56"/>
    <lineage>
        <taxon>Bacteria</taxon>
        <taxon>Pseudomonadati</taxon>
        <taxon>Myxococcota</taxon>
        <taxon>Polyangia</taxon>
        <taxon>Polyangiales</taxon>
        <taxon>Polyangiaceae</taxon>
        <taxon>Sorangium</taxon>
    </lineage>
</organism>
<gene>
    <name evidence="2" type="ORF">BE17_00600</name>
</gene>
<name>A0A150RFK0_SORCE</name>